<dbReference type="EMBL" id="VSRR010108858">
    <property type="protein sequence ID" value="MPC97168.1"/>
    <property type="molecule type" value="Genomic_DNA"/>
</dbReference>
<dbReference type="PANTHER" id="PTHR11199">
    <property type="entry name" value="STROMAL ANTIGEN"/>
    <property type="match status" value="1"/>
</dbReference>
<dbReference type="InterPro" id="IPR039662">
    <property type="entry name" value="Cohesin_Scc3/SA"/>
</dbReference>
<evidence type="ECO:0000256" key="1">
    <source>
        <dbReference type="ARBA" id="ARBA00005486"/>
    </source>
</evidence>
<dbReference type="GO" id="GO:0008278">
    <property type="term" value="C:cohesin complex"/>
    <property type="evidence" value="ECO:0007669"/>
    <property type="project" value="TreeGrafter"/>
</dbReference>
<dbReference type="Proteomes" id="UP000324222">
    <property type="component" value="Unassembled WGS sequence"/>
</dbReference>
<reference evidence="2 3" key="1">
    <citation type="submission" date="2019-05" db="EMBL/GenBank/DDBJ databases">
        <title>Another draft genome of Portunus trituberculatus and its Hox gene families provides insights of decapod evolution.</title>
        <authorList>
            <person name="Jeong J.-H."/>
            <person name="Song I."/>
            <person name="Kim S."/>
            <person name="Choi T."/>
            <person name="Kim D."/>
            <person name="Ryu S."/>
            <person name="Kim W."/>
        </authorList>
    </citation>
    <scope>NUCLEOTIDE SEQUENCE [LARGE SCALE GENOMIC DNA]</scope>
    <source>
        <tissue evidence="2">Muscle</tissue>
    </source>
</reference>
<dbReference type="PANTHER" id="PTHR11199:SF0">
    <property type="entry name" value="LD34181P-RELATED"/>
    <property type="match status" value="1"/>
</dbReference>
<proteinExistence type="inferred from homology"/>
<dbReference type="AlphaFoldDB" id="A0A5B7JVV8"/>
<comment type="similarity">
    <text evidence="1">Belongs to the SCC3 family.</text>
</comment>
<keyword evidence="3" id="KW-1185">Reference proteome</keyword>
<gene>
    <name evidence="2" type="primary">Stag1</name>
    <name evidence="2" type="ORF">E2C01_092466</name>
</gene>
<evidence type="ECO:0000313" key="2">
    <source>
        <dbReference type="EMBL" id="MPC97168.1"/>
    </source>
</evidence>
<dbReference type="GO" id="GO:0000785">
    <property type="term" value="C:chromatin"/>
    <property type="evidence" value="ECO:0007669"/>
    <property type="project" value="TreeGrafter"/>
</dbReference>
<organism evidence="2 3">
    <name type="scientific">Portunus trituberculatus</name>
    <name type="common">Swimming crab</name>
    <name type="synonym">Neptunus trituberculatus</name>
    <dbReference type="NCBI Taxonomy" id="210409"/>
    <lineage>
        <taxon>Eukaryota</taxon>
        <taxon>Metazoa</taxon>
        <taxon>Ecdysozoa</taxon>
        <taxon>Arthropoda</taxon>
        <taxon>Crustacea</taxon>
        <taxon>Multicrustacea</taxon>
        <taxon>Malacostraca</taxon>
        <taxon>Eumalacostraca</taxon>
        <taxon>Eucarida</taxon>
        <taxon>Decapoda</taxon>
        <taxon>Pleocyemata</taxon>
        <taxon>Brachyura</taxon>
        <taxon>Eubrachyura</taxon>
        <taxon>Portunoidea</taxon>
        <taxon>Portunidae</taxon>
        <taxon>Portuninae</taxon>
        <taxon>Portunus</taxon>
    </lineage>
</organism>
<evidence type="ECO:0000313" key="3">
    <source>
        <dbReference type="Proteomes" id="UP000324222"/>
    </source>
</evidence>
<dbReference type="GO" id="GO:0005634">
    <property type="term" value="C:nucleus"/>
    <property type="evidence" value="ECO:0007669"/>
    <property type="project" value="TreeGrafter"/>
</dbReference>
<protein>
    <submittedName>
        <fullName evidence="2">Cohesin subunit SA-1</fullName>
    </submittedName>
</protein>
<dbReference type="OrthoDB" id="498590at2759"/>
<comment type="caution">
    <text evidence="2">The sequence shown here is derived from an EMBL/GenBank/DDBJ whole genome shotgun (WGS) entry which is preliminary data.</text>
</comment>
<sequence length="120" mass="13731">MSPCLPQATKYCISSCFYGLMWELHQIEDMDKKRAMTQDAVEALRTRLQLFFEACKHLLANSSIPAYVTMCDLLIIFSRQLSSNPAVAGLKYEPDRGMQHLLNNFIQTYVFIDDEGGENE</sequence>
<dbReference type="GO" id="GO:0003682">
    <property type="term" value="F:chromatin binding"/>
    <property type="evidence" value="ECO:0007669"/>
    <property type="project" value="TreeGrafter"/>
</dbReference>
<dbReference type="GO" id="GO:0007062">
    <property type="term" value="P:sister chromatid cohesion"/>
    <property type="evidence" value="ECO:0007669"/>
    <property type="project" value="TreeGrafter"/>
</dbReference>
<accession>A0A5B7JVV8</accession>
<name>A0A5B7JVV8_PORTR</name>